<dbReference type="InterPro" id="IPR036259">
    <property type="entry name" value="MFS_trans_sf"/>
</dbReference>
<dbReference type="Gene3D" id="1.20.1250.20">
    <property type="entry name" value="MFS general substrate transporter like domains"/>
    <property type="match status" value="1"/>
</dbReference>
<evidence type="ECO:0000256" key="6">
    <source>
        <dbReference type="SAM" id="Phobius"/>
    </source>
</evidence>
<evidence type="ECO:0000313" key="8">
    <source>
        <dbReference type="EMBL" id="GIJ55592.1"/>
    </source>
</evidence>
<feature type="transmembrane region" description="Helical" evidence="6">
    <location>
        <begin position="176"/>
        <end position="195"/>
    </location>
</feature>
<evidence type="ECO:0000313" key="9">
    <source>
        <dbReference type="Proteomes" id="UP000612585"/>
    </source>
</evidence>
<name>A0A8J3Z2P5_9ACTN</name>
<feature type="transmembrane region" description="Helical" evidence="6">
    <location>
        <begin position="21"/>
        <end position="44"/>
    </location>
</feature>
<organism evidence="8 9">
    <name type="scientific">Virgisporangium aurantiacum</name>
    <dbReference type="NCBI Taxonomy" id="175570"/>
    <lineage>
        <taxon>Bacteria</taxon>
        <taxon>Bacillati</taxon>
        <taxon>Actinomycetota</taxon>
        <taxon>Actinomycetes</taxon>
        <taxon>Micromonosporales</taxon>
        <taxon>Micromonosporaceae</taxon>
        <taxon>Virgisporangium</taxon>
    </lineage>
</organism>
<dbReference type="PROSITE" id="PS00216">
    <property type="entry name" value="SUGAR_TRANSPORT_1"/>
    <property type="match status" value="1"/>
</dbReference>
<keyword evidence="4 6" id="KW-1133">Transmembrane helix</keyword>
<keyword evidence="2" id="KW-0813">Transport</keyword>
<dbReference type="PANTHER" id="PTHR42718">
    <property type="entry name" value="MAJOR FACILITATOR SUPERFAMILY MULTIDRUG TRANSPORTER MFSC"/>
    <property type="match status" value="1"/>
</dbReference>
<comment type="caution">
    <text evidence="8">The sequence shown here is derived from an EMBL/GenBank/DDBJ whole genome shotgun (WGS) entry which is preliminary data.</text>
</comment>
<comment type="subcellular location">
    <subcellularLocation>
        <location evidence="1">Cell membrane</location>
        <topology evidence="1">Multi-pass membrane protein</topology>
    </subcellularLocation>
</comment>
<feature type="transmembrane region" description="Helical" evidence="6">
    <location>
        <begin position="207"/>
        <end position="226"/>
    </location>
</feature>
<feature type="transmembrane region" description="Helical" evidence="6">
    <location>
        <begin position="338"/>
        <end position="358"/>
    </location>
</feature>
<feature type="domain" description="Major facilitator superfamily (MFS) profile" evidence="7">
    <location>
        <begin position="21"/>
        <end position="468"/>
    </location>
</feature>
<dbReference type="Gene3D" id="1.20.1720.10">
    <property type="entry name" value="Multidrug resistance protein D"/>
    <property type="match status" value="1"/>
</dbReference>
<dbReference type="InterPro" id="IPR020846">
    <property type="entry name" value="MFS_dom"/>
</dbReference>
<accession>A0A8J3Z2P5</accession>
<proteinExistence type="predicted"/>
<feature type="transmembrane region" description="Helical" evidence="6">
    <location>
        <begin position="148"/>
        <end position="170"/>
    </location>
</feature>
<dbReference type="Pfam" id="PF07690">
    <property type="entry name" value="MFS_1"/>
    <property type="match status" value="1"/>
</dbReference>
<dbReference type="InterPro" id="IPR011701">
    <property type="entry name" value="MFS"/>
</dbReference>
<dbReference type="EMBL" id="BOPG01000019">
    <property type="protein sequence ID" value="GIJ55592.1"/>
    <property type="molecule type" value="Genomic_DNA"/>
</dbReference>
<evidence type="ECO:0000256" key="3">
    <source>
        <dbReference type="ARBA" id="ARBA00022692"/>
    </source>
</evidence>
<dbReference type="PROSITE" id="PS50850">
    <property type="entry name" value="MFS"/>
    <property type="match status" value="1"/>
</dbReference>
<evidence type="ECO:0000256" key="4">
    <source>
        <dbReference type="ARBA" id="ARBA00022989"/>
    </source>
</evidence>
<dbReference type="Proteomes" id="UP000612585">
    <property type="component" value="Unassembled WGS sequence"/>
</dbReference>
<feature type="transmembrane region" description="Helical" evidence="6">
    <location>
        <begin position="413"/>
        <end position="433"/>
    </location>
</feature>
<reference evidence="8" key="1">
    <citation type="submission" date="2021-01" db="EMBL/GenBank/DDBJ databases">
        <title>Whole genome shotgun sequence of Virgisporangium aurantiacum NBRC 16421.</title>
        <authorList>
            <person name="Komaki H."/>
            <person name="Tamura T."/>
        </authorList>
    </citation>
    <scope>NUCLEOTIDE SEQUENCE</scope>
    <source>
        <strain evidence="8">NBRC 16421</strain>
    </source>
</reference>
<evidence type="ECO:0000256" key="1">
    <source>
        <dbReference type="ARBA" id="ARBA00004651"/>
    </source>
</evidence>
<feature type="transmembrane region" description="Helical" evidence="6">
    <location>
        <begin position="311"/>
        <end position="331"/>
    </location>
</feature>
<feature type="transmembrane region" description="Helical" evidence="6">
    <location>
        <begin position="232"/>
        <end position="254"/>
    </location>
</feature>
<dbReference type="AlphaFoldDB" id="A0A8J3Z2P5"/>
<dbReference type="CDD" id="cd17321">
    <property type="entry name" value="MFS_MMR_MDR_like"/>
    <property type="match status" value="1"/>
</dbReference>
<feature type="transmembrane region" description="Helical" evidence="6">
    <location>
        <begin position="87"/>
        <end position="104"/>
    </location>
</feature>
<dbReference type="GO" id="GO:0005886">
    <property type="term" value="C:plasma membrane"/>
    <property type="evidence" value="ECO:0007669"/>
    <property type="project" value="UniProtKB-SubCell"/>
</dbReference>
<feature type="transmembrane region" description="Helical" evidence="6">
    <location>
        <begin position="364"/>
        <end position="383"/>
    </location>
</feature>
<keyword evidence="3 6" id="KW-0812">Transmembrane</keyword>
<dbReference type="RefSeq" id="WP_203992611.1">
    <property type="nucleotide sequence ID" value="NZ_BOPG01000019.1"/>
</dbReference>
<evidence type="ECO:0000256" key="5">
    <source>
        <dbReference type="ARBA" id="ARBA00023136"/>
    </source>
</evidence>
<feature type="transmembrane region" description="Helical" evidence="6">
    <location>
        <begin position="445"/>
        <end position="464"/>
    </location>
</feature>
<dbReference type="PRINTS" id="PR01036">
    <property type="entry name" value="TCRTETB"/>
</dbReference>
<dbReference type="InterPro" id="IPR005829">
    <property type="entry name" value="Sugar_transporter_CS"/>
</dbReference>
<dbReference type="SUPFAM" id="SSF103473">
    <property type="entry name" value="MFS general substrate transporter"/>
    <property type="match status" value="1"/>
</dbReference>
<feature type="transmembrane region" description="Helical" evidence="6">
    <location>
        <begin position="274"/>
        <end position="299"/>
    </location>
</feature>
<dbReference type="PANTHER" id="PTHR42718:SF9">
    <property type="entry name" value="MAJOR FACILITATOR SUPERFAMILY MULTIDRUG TRANSPORTER MFSC"/>
    <property type="match status" value="1"/>
</dbReference>
<evidence type="ECO:0000256" key="2">
    <source>
        <dbReference type="ARBA" id="ARBA00022448"/>
    </source>
</evidence>
<keyword evidence="9" id="KW-1185">Reference proteome</keyword>
<protein>
    <submittedName>
        <fullName evidence="8">MFS transporter</fullName>
    </submittedName>
</protein>
<sequence>MTEVGKDRPEAAVDRRPAGGLLLTACLSTLVVNANTSAVSILLPAISEDVGSPISVLQWAVTGYSLVGAAVIVTSGALADVYGRRKVFILGLVLFVASCVLIGLSNNAAGVIGGRLIQGAAGSTILACGLSLLTVGSAGQGRMSAVSLWGAASAVGAAAGPLVGGVLVDFTGWQGLFWIDAVVAAACIPVTLRSVGESRDPNRPRSIDWLGTVLIAAILAPFILAVSQGSAWGWTSPATIGCFVVTVAATYGFVVAERRVSAPLVDLALLRNKVLVTATVGILIGAGTVNGLGFLLSIYFQDPATLDMSPLAAGLATLPLTAALVATAPLVVGLAHKFGVRAVVGAGFALSTAGFLVLCFVAGSWTYLAFVVPMVLVAVGLGLSNGPCSSVATSAVPADEVGAASGVSNMARYVGAAVLVAVAAALYGSAGAADADALADGFSRASLALTVVSAVGIVVALLAARHRMHRPRAVDYAAAAATTTHTVHKVDEVAAAR</sequence>
<feature type="transmembrane region" description="Helical" evidence="6">
    <location>
        <begin position="56"/>
        <end position="75"/>
    </location>
</feature>
<dbReference type="GO" id="GO:0022857">
    <property type="term" value="F:transmembrane transporter activity"/>
    <property type="evidence" value="ECO:0007669"/>
    <property type="project" value="InterPro"/>
</dbReference>
<evidence type="ECO:0000259" key="7">
    <source>
        <dbReference type="PROSITE" id="PS50850"/>
    </source>
</evidence>
<keyword evidence="5 6" id="KW-0472">Membrane</keyword>
<gene>
    <name evidence="8" type="ORF">Vau01_031080</name>
</gene>
<feature type="transmembrane region" description="Helical" evidence="6">
    <location>
        <begin position="116"/>
        <end position="136"/>
    </location>
</feature>